<gene>
    <name evidence="1" type="ORF">RPERSI_LOCUS3190</name>
</gene>
<proteinExistence type="predicted"/>
<accession>A0ACA9LMJ6</accession>
<dbReference type="Proteomes" id="UP000789920">
    <property type="component" value="Unassembled WGS sequence"/>
</dbReference>
<evidence type="ECO:0000313" key="1">
    <source>
        <dbReference type="EMBL" id="CAG8532271.1"/>
    </source>
</evidence>
<evidence type="ECO:0000313" key="2">
    <source>
        <dbReference type="Proteomes" id="UP000789920"/>
    </source>
</evidence>
<protein>
    <submittedName>
        <fullName evidence="1">10983_t:CDS:1</fullName>
    </submittedName>
</protein>
<keyword evidence="2" id="KW-1185">Reference proteome</keyword>
<name>A0ACA9LMJ6_9GLOM</name>
<sequence>MTEDIHKSSNSSSDTDDGIVGHLRDEVWVHFIRTKRPKKKHYSATCTFCKTSLKRRKPTTLKSYLAVRCSKVSNNIRIKYLRAISDENNQEKSTDISNMHPKKKLKSNHTRPLTACFNFDKIDEARAKQANQALLHWTTLSGPILDSEIANITLKLDKILKDATNLTL</sequence>
<reference evidence="1" key="1">
    <citation type="submission" date="2021-06" db="EMBL/GenBank/DDBJ databases">
        <authorList>
            <person name="Kallberg Y."/>
            <person name="Tangrot J."/>
            <person name="Rosling A."/>
        </authorList>
    </citation>
    <scope>NUCLEOTIDE SEQUENCE</scope>
    <source>
        <strain evidence="1">MA461A</strain>
    </source>
</reference>
<feature type="non-terminal residue" evidence="1">
    <location>
        <position position="168"/>
    </location>
</feature>
<organism evidence="1 2">
    <name type="scientific">Racocetra persica</name>
    <dbReference type="NCBI Taxonomy" id="160502"/>
    <lineage>
        <taxon>Eukaryota</taxon>
        <taxon>Fungi</taxon>
        <taxon>Fungi incertae sedis</taxon>
        <taxon>Mucoromycota</taxon>
        <taxon>Glomeromycotina</taxon>
        <taxon>Glomeromycetes</taxon>
        <taxon>Diversisporales</taxon>
        <taxon>Gigasporaceae</taxon>
        <taxon>Racocetra</taxon>
    </lineage>
</organism>
<comment type="caution">
    <text evidence="1">The sequence shown here is derived from an EMBL/GenBank/DDBJ whole genome shotgun (WGS) entry which is preliminary data.</text>
</comment>
<dbReference type="EMBL" id="CAJVQC010003787">
    <property type="protein sequence ID" value="CAG8532271.1"/>
    <property type="molecule type" value="Genomic_DNA"/>
</dbReference>